<dbReference type="InterPro" id="IPR000863">
    <property type="entry name" value="Sulfotransferase_dom"/>
</dbReference>
<sequence length="317" mass="37193">MKICYEHIELSVMRKKRKIWLYFSYLSLSSFILYLLSSLHRNQSSHITPDIVIPRNLPKCLVIGVRKGGTRALIDMMGLHSKIKPAGTEIHFFDSDTNFLKGLKWYSSQIPILKSDDEISVEKTPSYFVTEVAPERVRSMNKSIRLLLIVRDPVTRLVSDYAQILDNHRSKNLKYFKFESLALRPDGTINTKYDALSRSIYVRFMKLWLKHFSLNQFHIVNGDRLIKKPWHEIRKVEKFLNLPHEIMKKHFYFNASKGFHCLRTSSSSTTGRCLAKSKGRQHPNISSSVVTKLRTFFKPYNYEFYDLVNMDFGWPED</sequence>
<dbReference type="PANTHER" id="PTHR10605:SF65">
    <property type="entry name" value="GH20068P"/>
    <property type="match status" value="1"/>
</dbReference>
<dbReference type="Gene3D" id="3.40.50.300">
    <property type="entry name" value="P-loop containing nucleotide triphosphate hydrolases"/>
    <property type="match status" value="1"/>
</dbReference>
<dbReference type="AlphaFoldDB" id="A0A0K2TUS1"/>
<dbReference type="GO" id="GO:0008467">
    <property type="term" value="F:[heparan sulfate]-glucosamine 3-sulfotransferase activity"/>
    <property type="evidence" value="ECO:0007669"/>
    <property type="project" value="TreeGrafter"/>
</dbReference>
<evidence type="ECO:0000256" key="6">
    <source>
        <dbReference type="SAM" id="Phobius"/>
    </source>
</evidence>
<dbReference type="OrthoDB" id="411451at2759"/>
<dbReference type="PANTHER" id="PTHR10605">
    <property type="entry name" value="HEPARAN SULFATE SULFOTRANSFERASE"/>
    <property type="match status" value="1"/>
</dbReference>
<proteinExistence type="predicted"/>
<evidence type="ECO:0000259" key="7">
    <source>
        <dbReference type="Pfam" id="PF00685"/>
    </source>
</evidence>
<keyword evidence="6" id="KW-1133">Transmembrane helix</keyword>
<accession>A0A0K2TUS1</accession>
<dbReference type="EMBL" id="HACA01012036">
    <property type="protein sequence ID" value="CDW29397.1"/>
    <property type="molecule type" value="Transcribed_RNA"/>
</dbReference>
<keyword evidence="6" id="KW-0812">Transmembrane</keyword>
<evidence type="ECO:0000256" key="1">
    <source>
        <dbReference type="ARBA" id="ARBA00022679"/>
    </source>
</evidence>
<feature type="domain" description="Sulfotransferase" evidence="7">
    <location>
        <begin position="58"/>
        <end position="297"/>
    </location>
</feature>
<evidence type="ECO:0000256" key="2">
    <source>
        <dbReference type="ARBA" id="ARBA00023180"/>
    </source>
</evidence>
<feature type="active site" description="For sulfotransferase activity" evidence="3">
    <location>
        <position position="67"/>
    </location>
</feature>
<feature type="disulfide bond" evidence="5">
    <location>
        <begin position="261"/>
        <end position="273"/>
    </location>
</feature>
<organism evidence="8">
    <name type="scientific">Lepeophtheirus salmonis</name>
    <name type="common">Salmon louse</name>
    <name type="synonym">Caligus salmonis</name>
    <dbReference type="NCBI Taxonomy" id="72036"/>
    <lineage>
        <taxon>Eukaryota</taxon>
        <taxon>Metazoa</taxon>
        <taxon>Ecdysozoa</taxon>
        <taxon>Arthropoda</taxon>
        <taxon>Crustacea</taxon>
        <taxon>Multicrustacea</taxon>
        <taxon>Hexanauplia</taxon>
        <taxon>Copepoda</taxon>
        <taxon>Siphonostomatoida</taxon>
        <taxon>Caligidae</taxon>
        <taxon>Lepeophtheirus</taxon>
    </lineage>
</organism>
<keyword evidence="1" id="KW-0808">Transferase</keyword>
<evidence type="ECO:0000256" key="3">
    <source>
        <dbReference type="PIRSR" id="PIRSR637359-1"/>
    </source>
</evidence>
<keyword evidence="6" id="KW-0472">Membrane</keyword>
<protein>
    <recommendedName>
        <fullName evidence="7">Sulfotransferase domain-containing protein</fullName>
    </recommendedName>
</protein>
<evidence type="ECO:0000256" key="4">
    <source>
        <dbReference type="PIRSR" id="PIRSR637359-2"/>
    </source>
</evidence>
<feature type="binding site" evidence="4">
    <location>
        <position position="159"/>
    </location>
    <ligand>
        <name>3'-phosphoadenylyl sulfate</name>
        <dbReference type="ChEBI" id="CHEBI:58339"/>
    </ligand>
</feature>
<reference evidence="8" key="1">
    <citation type="submission" date="2014-05" db="EMBL/GenBank/DDBJ databases">
        <authorList>
            <person name="Chronopoulou M."/>
        </authorList>
    </citation>
    <scope>NUCLEOTIDE SEQUENCE</scope>
    <source>
        <tissue evidence="8">Whole organism</tissue>
    </source>
</reference>
<feature type="transmembrane region" description="Helical" evidence="6">
    <location>
        <begin position="20"/>
        <end position="39"/>
    </location>
</feature>
<dbReference type="Pfam" id="PF00685">
    <property type="entry name" value="Sulfotransfer_1"/>
    <property type="match status" value="1"/>
</dbReference>
<evidence type="ECO:0000313" key="8">
    <source>
        <dbReference type="EMBL" id="CDW29397.1"/>
    </source>
</evidence>
<feature type="binding site" evidence="4">
    <location>
        <position position="151"/>
    </location>
    <ligand>
        <name>3'-phosphoadenylyl sulfate</name>
        <dbReference type="ChEBI" id="CHEBI:58339"/>
    </ligand>
</feature>
<name>A0A0K2TUS1_LEPSM</name>
<dbReference type="InterPro" id="IPR027417">
    <property type="entry name" value="P-loop_NTPase"/>
</dbReference>
<dbReference type="SUPFAM" id="SSF52540">
    <property type="entry name" value="P-loop containing nucleoside triphosphate hydrolases"/>
    <property type="match status" value="1"/>
</dbReference>
<dbReference type="InterPro" id="IPR037359">
    <property type="entry name" value="NST/OST"/>
</dbReference>
<feature type="binding site" evidence="4">
    <location>
        <begin position="67"/>
        <end position="71"/>
    </location>
    <ligand>
        <name>3'-phosphoadenylyl sulfate</name>
        <dbReference type="ChEBI" id="CHEBI:58339"/>
    </ligand>
</feature>
<keyword evidence="5" id="KW-1015">Disulfide bond</keyword>
<evidence type="ECO:0000256" key="5">
    <source>
        <dbReference type="PIRSR" id="PIRSR637359-3"/>
    </source>
</evidence>
<feature type="binding site" evidence="4">
    <location>
        <begin position="278"/>
        <end position="282"/>
    </location>
    <ligand>
        <name>3'-phosphoadenylyl sulfate</name>
        <dbReference type="ChEBI" id="CHEBI:58339"/>
    </ligand>
</feature>
<keyword evidence="2" id="KW-0325">Glycoprotein</keyword>